<gene>
    <name evidence="5" type="ORF">C4K68_06225</name>
</gene>
<dbReference type="GO" id="GO:0003677">
    <property type="term" value="F:DNA binding"/>
    <property type="evidence" value="ECO:0007669"/>
    <property type="project" value="UniProtKB-KW"/>
</dbReference>
<dbReference type="SUPFAM" id="SSF48008">
    <property type="entry name" value="GntR ligand-binding domain-like"/>
    <property type="match status" value="1"/>
</dbReference>
<proteinExistence type="predicted"/>
<keyword evidence="2" id="KW-0238">DNA-binding</keyword>
<evidence type="ECO:0000259" key="4">
    <source>
        <dbReference type="PROSITE" id="PS50949"/>
    </source>
</evidence>
<reference evidence="5 6" key="1">
    <citation type="submission" date="2018-02" db="EMBL/GenBank/DDBJ databases">
        <title>novel marine gammaproteobacteria from coastal saline agro ecosystem.</title>
        <authorList>
            <person name="Krishnan R."/>
            <person name="Ramesh Kumar N."/>
        </authorList>
    </citation>
    <scope>NUCLEOTIDE SEQUENCE [LARGE SCALE GENOMIC DNA]</scope>
    <source>
        <strain evidence="5 6">228</strain>
    </source>
</reference>
<comment type="caution">
    <text evidence="5">The sequence shown here is derived from an EMBL/GenBank/DDBJ whole genome shotgun (WGS) entry which is preliminary data.</text>
</comment>
<dbReference type="Proteomes" id="UP000238196">
    <property type="component" value="Unassembled WGS sequence"/>
</dbReference>
<protein>
    <submittedName>
        <fullName evidence="5">GntR family transcriptional regulator</fullName>
    </submittedName>
</protein>
<dbReference type="InterPro" id="IPR011711">
    <property type="entry name" value="GntR_C"/>
</dbReference>
<dbReference type="Gene3D" id="1.20.120.530">
    <property type="entry name" value="GntR ligand-binding domain-like"/>
    <property type="match status" value="1"/>
</dbReference>
<accession>A0A2S5KUI2</accession>
<dbReference type="SUPFAM" id="SSF46785">
    <property type="entry name" value="Winged helix' DNA-binding domain"/>
    <property type="match status" value="1"/>
</dbReference>
<sequence length="250" mass="28123">MLEKLSSGQITIEKVARPGNLASHVAEQLEKMIVQGQIAVGDKLPTENNLCDMFGVSRTVIREAITQLKSLGLVETRRGVGTTVLRNQTSETFYAYSINPSAVEDILHILELRLSVETTAAELAALRHSDADLARMEQSMVDFDKAMQDGSLAREADFDFHYAIALATGNPFIRQFYEQFNKNIIPRAKIVNANLDHSATEEYLARVRQEHTAILDAIRARDSEGARKAMHNHLYRAYHLYEQYRSSQQG</sequence>
<evidence type="ECO:0000313" key="6">
    <source>
        <dbReference type="Proteomes" id="UP000238196"/>
    </source>
</evidence>
<dbReference type="SMART" id="SM00895">
    <property type="entry name" value="FCD"/>
    <property type="match status" value="1"/>
</dbReference>
<dbReference type="PANTHER" id="PTHR43537:SF5">
    <property type="entry name" value="UXU OPERON TRANSCRIPTIONAL REGULATOR"/>
    <property type="match status" value="1"/>
</dbReference>
<dbReference type="InterPro" id="IPR036388">
    <property type="entry name" value="WH-like_DNA-bd_sf"/>
</dbReference>
<keyword evidence="1" id="KW-0805">Transcription regulation</keyword>
<dbReference type="OrthoDB" id="5296437at2"/>
<feature type="domain" description="HTH gntR-type" evidence="4">
    <location>
        <begin position="19"/>
        <end position="87"/>
    </location>
</feature>
<evidence type="ECO:0000256" key="2">
    <source>
        <dbReference type="ARBA" id="ARBA00023125"/>
    </source>
</evidence>
<evidence type="ECO:0000256" key="1">
    <source>
        <dbReference type="ARBA" id="ARBA00023015"/>
    </source>
</evidence>
<dbReference type="PANTHER" id="PTHR43537">
    <property type="entry name" value="TRANSCRIPTIONAL REGULATOR, GNTR FAMILY"/>
    <property type="match status" value="1"/>
</dbReference>
<dbReference type="SMART" id="SM00345">
    <property type="entry name" value="HTH_GNTR"/>
    <property type="match status" value="1"/>
</dbReference>
<dbReference type="InterPro" id="IPR000524">
    <property type="entry name" value="Tscrpt_reg_HTH_GntR"/>
</dbReference>
<name>A0A2S5KUI2_9PROT</name>
<evidence type="ECO:0000256" key="3">
    <source>
        <dbReference type="ARBA" id="ARBA00023163"/>
    </source>
</evidence>
<dbReference type="GO" id="GO:0003700">
    <property type="term" value="F:DNA-binding transcription factor activity"/>
    <property type="evidence" value="ECO:0007669"/>
    <property type="project" value="InterPro"/>
</dbReference>
<dbReference type="Pfam" id="PF00392">
    <property type="entry name" value="GntR"/>
    <property type="match status" value="1"/>
</dbReference>
<organism evidence="5 6">
    <name type="scientific">Proteobacteria bacterium 228</name>
    <dbReference type="NCBI Taxonomy" id="2083153"/>
    <lineage>
        <taxon>Bacteria</taxon>
        <taxon>Pseudomonadati</taxon>
        <taxon>Pseudomonadota</taxon>
    </lineage>
</organism>
<evidence type="ECO:0000313" key="5">
    <source>
        <dbReference type="EMBL" id="PPC78312.1"/>
    </source>
</evidence>
<dbReference type="PROSITE" id="PS50949">
    <property type="entry name" value="HTH_GNTR"/>
    <property type="match status" value="1"/>
</dbReference>
<dbReference type="Gene3D" id="1.10.10.10">
    <property type="entry name" value="Winged helix-like DNA-binding domain superfamily/Winged helix DNA-binding domain"/>
    <property type="match status" value="1"/>
</dbReference>
<keyword evidence="3" id="KW-0804">Transcription</keyword>
<dbReference type="AlphaFoldDB" id="A0A2S5KUI2"/>
<dbReference type="EMBL" id="PRLP01000017">
    <property type="protein sequence ID" value="PPC78312.1"/>
    <property type="molecule type" value="Genomic_DNA"/>
</dbReference>
<dbReference type="CDD" id="cd07377">
    <property type="entry name" value="WHTH_GntR"/>
    <property type="match status" value="1"/>
</dbReference>
<dbReference type="InterPro" id="IPR036390">
    <property type="entry name" value="WH_DNA-bd_sf"/>
</dbReference>
<dbReference type="PRINTS" id="PR00035">
    <property type="entry name" value="HTHGNTR"/>
</dbReference>
<dbReference type="InterPro" id="IPR008920">
    <property type="entry name" value="TF_FadR/GntR_C"/>
</dbReference>
<dbReference type="Pfam" id="PF07729">
    <property type="entry name" value="FCD"/>
    <property type="match status" value="1"/>
</dbReference>